<dbReference type="Proteomes" id="UP000317650">
    <property type="component" value="Chromosome 4"/>
</dbReference>
<sequence>MARLSKMNLIMKARHANFSSSLWVRPFTESLWKFSGSELRVLMWLLLYNGEKCSFYSLRSCSSCRRASFSLKIVLSSDG</sequence>
<comment type="caution">
    <text evidence="1">The sequence shown here is derived from an EMBL/GenBank/DDBJ whole genome shotgun (WGS) entry which is preliminary data.</text>
</comment>
<dbReference type="EMBL" id="PYDT01000001">
    <property type="protein sequence ID" value="THU74695.1"/>
    <property type="molecule type" value="Genomic_DNA"/>
</dbReference>
<organism evidence="1 2">
    <name type="scientific">Musa balbisiana</name>
    <name type="common">Banana</name>
    <dbReference type="NCBI Taxonomy" id="52838"/>
    <lineage>
        <taxon>Eukaryota</taxon>
        <taxon>Viridiplantae</taxon>
        <taxon>Streptophyta</taxon>
        <taxon>Embryophyta</taxon>
        <taxon>Tracheophyta</taxon>
        <taxon>Spermatophyta</taxon>
        <taxon>Magnoliopsida</taxon>
        <taxon>Liliopsida</taxon>
        <taxon>Zingiberales</taxon>
        <taxon>Musaceae</taxon>
        <taxon>Musa</taxon>
    </lineage>
</organism>
<gene>
    <name evidence="1" type="ORF">C4D60_Mb04t36110</name>
</gene>
<reference evidence="1 2" key="1">
    <citation type="journal article" date="2019" name="Nat. Plants">
        <title>Genome sequencing of Musa balbisiana reveals subgenome evolution and function divergence in polyploid bananas.</title>
        <authorList>
            <person name="Yao X."/>
        </authorList>
    </citation>
    <scope>NUCLEOTIDE SEQUENCE [LARGE SCALE GENOMIC DNA]</scope>
    <source>
        <strain evidence="2">cv. DH-PKW</strain>
        <tissue evidence="1">Leaves</tissue>
    </source>
</reference>
<evidence type="ECO:0000313" key="2">
    <source>
        <dbReference type="Proteomes" id="UP000317650"/>
    </source>
</evidence>
<keyword evidence="2" id="KW-1185">Reference proteome</keyword>
<accession>A0A4V4HAA1</accession>
<protein>
    <submittedName>
        <fullName evidence="1">Uncharacterized protein</fullName>
    </submittedName>
</protein>
<name>A0A4V4HAA1_MUSBA</name>
<proteinExistence type="predicted"/>
<dbReference type="AlphaFoldDB" id="A0A4V4HAA1"/>
<evidence type="ECO:0000313" key="1">
    <source>
        <dbReference type="EMBL" id="THU74695.1"/>
    </source>
</evidence>